<dbReference type="EMBL" id="BAABCR010000012">
    <property type="protein sequence ID" value="GAA4027081.1"/>
    <property type="molecule type" value="Genomic_DNA"/>
</dbReference>
<proteinExistence type="predicted"/>
<evidence type="ECO:0000313" key="2">
    <source>
        <dbReference type="EMBL" id="GAA4027081.1"/>
    </source>
</evidence>
<comment type="caution">
    <text evidence="2">The sequence shown here is derived from an EMBL/GenBank/DDBJ whole genome shotgun (WGS) entry which is preliminary data.</text>
</comment>
<keyword evidence="1" id="KW-0472">Membrane</keyword>
<organism evidence="2 3">
    <name type="scientific">Flavobacterium cheonhonense</name>
    <dbReference type="NCBI Taxonomy" id="706185"/>
    <lineage>
        <taxon>Bacteria</taxon>
        <taxon>Pseudomonadati</taxon>
        <taxon>Bacteroidota</taxon>
        <taxon>Flavobacteriia</taxon>
        <taxon>Flavobacteriales</taxon>
        <taxon>Flavobacteriaceae</taxon>
        <taxon>Flavobacterium</taxon>
    </lineage>
</organism>
<evidence type="ECO:0000313" key="3">
    <source>
        <dbReference type="Proteomes" id="UP001500968"/>
    </source>
</evidence>
<dbReference type="RefSeq" id="WP_324692231.1">
    <property type="nucleotide sequence ID" value="NZ_BAABCR010000012.1"/>
</dbReference>
<evidence type="ECO:0000256" key="1">
    <source>
        <dbReference type="SAM" id="Phobius"/>
    </source>
</evidence>
<accession>A0ABP7TJ39</accession>
<dbReference type="Proteomes" id="UP001500968">
    <property type="component" value="Unassembled WGS sequence"/>
</dbReference>
<protein>
    <recommendedName>
        <fullName evidence="4">Prepilin-type N-terminal cleavage/methylation domain-containing protein</fullName>
    </recommendedName>
</protein>
<sequence length="163" mass="19166">MLKQNNFYAVKAFSVMEAVFSMVITAIVIGVVYVIFSILSERMNDFKEQNRYVADMNRLSYAITKDIFDSEQMFEMDTNIVFESYSGAVVRYEYGELFTVRVQDDFTDTFAIAMKSLKMDTIANKHKRLFLKRLKFQFDVNGKLLDMNFFKRIYPNQLLKAEP</sequence>
<reference evidence="3" key="1">
    <citation type="journal article" date="2019" name="Int. J. Syst. Evol. Microbiol.">
        <title>The Global Catalogue of Microorganisms (GCM) 10K type strain sequencing project: providing services to taxonomists for standard genome sequencing and annotation.</title>
        <authorList>
            <consortium name="The Broad Institute Genomics Platform"/>
            <consortium name="The Broad Institute Genome Sequencing Center for Infectious Disease"/>
            <person name="Wu L."/>
            <person name="Ma J."/>
        </authorList>
    </citation>
    <scope>NUCLEOTIDE SEQUENCE [LARGE SCALE GENOMIC DNA]</scope>
    <source>
        <strain evidence="3">JCM 17064</strain>
    </source>
</reference>
<keyword evidence="1" id="KW-0812">Transmembrane</keyword>
<keyword evidence="1" id="KW-1133">Transmembrane helix</keyword>
<feature type="transmembrane region" description="Helical" evidence="1">
    <location>
        <begin position="20"/>
        <end position="39"/>
    </location>
</feature>
<gene>
    <name evidence="2" type="ORF">GCM10022386_08110</name>
</gene>
<evidence type="ECO:0008006" key="4">
    <source>
        <dbReference type="Google" id="ProtNLM"/>
    </source>
</evidence>
<keyword evidence="3" id="KW-1185">Reference proteome</keyword>
<name>A0ABP7TJ39_9FLAO</name>